<keyword evidence="1" id="KW-0812">Transmembrane</keyword>
<feature type="transmembrane region" description="Helical" evidence="1">
    <location>
        <begin position="28"/>
        <end position="49"/>
    </location>
</feature>
<sequence>MKNNDISIDSRIRKNILRQSVHSSGSHGFTLIELLVVVAMIIALAGIVFSVRGTIRDRAAGAVRLSNLRQSGMILLSDAAERNGRCTYFQGGSGNFELRPYYMVTGSLNLGSRDLDDFELMNWDRNQLPPSSAHWNCYAVNFNNVPEIGAEWIQTKVEDSGKRSANVKSLALANLIRPGVYPLLIDSSTSDGSEIFRIDEKSGNLVGLRNSGKANAFMFDGAARAMDRDDLKKAGFTKAYDNSSTPPKMINL</sequence>
<evidence type="ECO:0000313" key="3">
    <source>
        <dbReference type="Proteomes" id="UP001597375"/>
    </source>
</evidence>
<dbReference type="SUPFAM" id="SSF54523">
    <property type="entry name" value="Pili subunits"/>
    <property type="match status" value="1"/>
</dbReference>
<dbReference type="NCBIfam" id="TIGR02532">
    <property type="entry name" value="IV_pilin_GFxxxE"/>
    <property type="match status" value="1"/>
</dbReference>
<accession>A0ABW5D8P4</accession>
<comment type="caution">
    <text evidence="2">The sequence shown here is derived from an EMBL/GenBank/DDBJ whole genome shotgun (WGS) entry which is preliminary data.</text>
</comment>
<name>A0ABW5D8P4_9BACT</name>
<dbReference type="InterPro" id="IPR012902">
    <property type="entry name" value="N_methyl_site"/>
</dbReference>
<dbReference type="RefSeq" id="WP_386820053.1">
    <property type="nucleotide sequence ID" value="NZ_JBHUIT010000012.1"/>
</dbReference>
<evidence type="ECO:0000256" key="1">
    <source>
        <dbReference type="SAM" id="Phobius"/>
    </source>
</evidence>
<dbReference type="InterPro" id="IPR045584">
    <property type="entry name" value="Pilin-like"/>
</dbReference>
<dbReference type="PROSITE" id="PS00409">
    <property type="entry name" value="PROKAR_NTER_METHYL"/>
    <property type="match status" value="1"/>
</dbReference>
<dbReference type="Gene3D" id="3.30.700.10">
    <property type="entry name" value="Glycoprotein, Type 4 Pilin"/>
    <property type="match status" value="1"/>
</dbReference>
<organism evidence="2 3">
    <name type="scientific">Luteolibacter algae</name>
    <dbReference type="NCBI Taxonomy" id="454151"/>
    <lineage>
        <taxon>Bacteria</taxon>
        <taxon>Pseudomonadati</taxon>
        <taxon>Verrucomicrobiota</taxon>
        <taxon>Verrucomicrobiia</taxon>
        <taxon>Verrucomicrobiales</taxon>
        <taxon>Verrucomicrobiaceae</taxon>
        <taxon>Luteolibacter</taxon>
    </lineage>
</organism>
<proteinExistence type="predicted"/>
<protein>
    <submittedName>
        <fullName evidence="2">Type II secretion system protein</fullName>
    </submittedName>
</protein>
<evidence type="ECO:0000313" key="2">
    <source>
        <dbReference type="EMBL" id="MFD2256764.1"/>
    </source>
</evidence>
<gene>
    <name evidence="2" type="ORF">ACFSSA_08760</name>
</gene>
<reference evidence="3" key="1">
    <citation type="journal article" date="2019" name="Int. J. Syst. Evol. Microbiol.">
        <title>The Global Catalogue of Microorganisms (GCM) 10K type strain sequencing project: providing services to taxonomists for standard genome sequencing and annotation.</title>
        <authorList>
            <consortium name="The Broad Institute Genomics Platform"/>
            <consortium name="The Broad Institute Genome Sequencing Center for Infectious Disease"/>
            <person name="Wu L."/>
            <person name="Ma J."/>
        </authorList>
    </citation>
    <scope>NUCLEOTIDE SEQUENCE [LARGE SCALE GENOMIC DNA]</scope>
    <source>
        <strain evidence="3">CGMCC 4.7106</strain>
    </source>
</reference>
<keyword evidence="1" id="KW-0472">Membrane</keyword>
<dbReference type="Proteomes" id="UP001597375">
    <property type="component" value="Unassembled WGS sequence"/>
</dbReference>
<keyword evidence="3" id="KW-1185">Reference proteome</keyword>
<keyword evidence="1" id="KW-1133">Transmembrane helix</keyword>
<dbReference type="EMBL" id="JBHUIT010000012">
    <property type="protein sequence ID" value="MFD2256764.1"/>
    <property type="molecule type" value="Genomic_DNA"/>
</dbReference>